<evidence type="ECO:0008006" key="3">
    <source>
        <dbReference type="Google" id="ProtNLM"/>
    </source>
</evidence>
<accession>A0ABN9XT51</accession>
<sequence>MKRGAPATIDIDDETRMQLRSELLATSRGSKASVARILQTLNRKGMLRDEELGGRDELRQCRIAAEMHGRARTPYGPVVQTLDVPGIGPWEYVHPFAFLHYMSTISEKFANMLSAALDEAPLCTCSLVFYGDEMTPGNPLRSDVGRQLWNFYYTFLELPGWLLHRTGGWFCLGGLRTRLVERIPGGVSALLKHIIVAMFVDGPHNFTHGFVVPHGSAVRVFRARLVGFMADEKKGHKEFLAIKGAAGLKPCISCMNVVNFIHKTGYADGQYTVGLDCIDKSKLKQLDDDTFWRMHEILVSQVGQISMSKVEAPETKLGISYNEHGMLCDPRLRSVLRPVSNYIRDWQHTLVSHGVAGLQIAALTSCLKRLNIDMHEIAAYARLYIHPKLTASPPKPEWFTENFIANDHVKLFASDVLGLCPLLLAFLRDRCSGRVPADHVRCFELLTFMLGLLSGEDDMTGALHATLSGAIAEHAVLFRRLYHTFIKVKFHHLVHVPDDLLRLGRVISCFAPERKHKDVKTTVVHVYNQGRFQFDEQYISTSKRRKLDIAGIQVDTSTAAALKCGGVKRGDYVLIRTGGALRLGRVVLFYAMGDFIAVHVREAAAVDPGTWTIWDESATPDVVLDPTSIVKPVVYMRIPPSTVKIIVPYYHGRGA</sequence>
<dbReference type="EMBL" id="CAUYUJ010021170">
    <property type="protein sequence ID" value="CAK0903098.1"/>
    <property type="molecule type" value="Genomic_DNA"/>
</dbReference>
<evidence type="ECO:0000313" key="2">
    <source>
        <dbReference type="Proteomes" id="UP001189429"/>
    </source>
</evidence>
<dbReference type="Proteomes" id="UP001189429">
    <property type="component" value="Unassembled WGS sequence"/>
</dbReference>
<proteinExistence type="predicted"/>
<keyword evidence="2" id="KW-1185">Reference proteome</keyword>
<evidence type="ECO:0000313" key="1">
    <source>
        <dbReference type="EMBL" id="CAK0903098.1"/>
    </source>
</evidence>
<reference evidence="1" key="1">
    <citation type="submission" date="2023-10" db="EMBL/GenBank/DDBJ databases">
        <authorList>
            <person name="Chen Y."/>
            <person name="Shah S."/>
            <person name="Dougan E. K."/>
            <person name="Thang M."/>
            <person name="Chan C."/>
        </authorList>
    </citation>
    <scope>NUCLEOTIDE SEQUENCE [LARGE SCALE GENOMIC DNA]</scope>
</reference>
<organism evidence="1 2">
    <name type="scientific">Prorocentrum cordatum</name>
    <dbReference type="NCBI Taxonomy" id="2364126"/>
    <lineage>
        <taxon>Eukaryota</taxon>
        <taxon>Sar</taxon>
        <taxon>Alveolata</taxon>
        <taxon>Dinophyceae</taxon>
        <taxon>Prorocentrales</taxon>
        <taxon>Prorocentraceae</taxon>
        <taxon>Prorocentrum</taxon>
    </lineage>
</organism>
<protein>
    <recommendedName>
        <fullName evidence="3">RNA-dependent RNA polymerase</fullName>
    </recommendedName>
</protein>
<gene>
    <name evidence="1" type="ORF">PCOR1329_LOCUS79500</name>
</gene>
<comment type="caution">
    <text evidence="1">The sequence shown here is derived from an EMBL/GenBank/DDBJ whole genome shotgun (WGS) entry which is preliminary data.</text>
</comment>
<name>A0ABN9XT51_9DINO</name>